<evidence type="ECO:0000256" key="1">
    <source>
        <dbReference type="ARBA" id="ARBA00009437"/>
    </source>
</evidence>
<dbReference type="InterPro" id="IPR005119">
    <property type="entry name" value="LysR_subst-bd"/>
</dbReference>
<gene>
    <name evidence="6" type="ORF">BG61_13640</name>
</gene>
<feature type="domain" description="HTH lysR-type" evidence="5">
    <location>
        <begin position="1"/>
        <end position="58"/>
    </location>
</feature>
<dbReference type="Pfam" id="PF03466">
    <property type="entry name" value="LysR_substrate"/>
    <property type="match status" value="1"/>
</dbReference>
<evidence type="ECO:0000313" key="7">
    <source>
        <dbReference type="Proteomes" id="UP000027466"/>
    </source>
</evidence>
<organism evidence="6 7">
    <name type="scientific">Caballeronia glathei</name>
    <dbReference type="NCBI Taxonomy" id="60547"/>
    <lineage>
        <taxon>Bacteria</taxon>
        <taxon>Pseudomonadati</taxon>
        <taxon>Pseudomonadota</taxon>
        <taxon>Betaproteobacteria</taxon>
        <taxon>Burkholderiales</taxon>
        <taxon>Burkholderiaceae</taxon>
        <taxon>Caballeronia</taxon>
    </lineage>
</organism>
<dbReference type="AlphaFoldDB" id="A0A069PQ04"/>
<sequence>MDLKQLEHFVAVAEERHFTRASRRLNLVQSGLSASIRALEDDLGGPLFMRSTRRVALTPAGEVLLDEARRVLAAARDARNAVTQVHGLARGRLSIGAIHSLAPFIDLPASLGQFRAAFGGIDIELTLDGSRALIDEVREGRIDIAFTQPCTPAPDDLGFRMFACEGMVVVCAAHHRFAGASGLRLADLVDETFADLRHEWTVRRLVDQSFAALGLQRRTGFEANDMPMLLELAAQGLAIAMVPESVAAARVRESHGAPVAMATLREAEEPCWELAAVFKGRDGEPLIPVARAFLDLLKLPQVPA</sequence>
<keyword evidence="7" id="KW-1185">Reference proteome</keyword>
<dbReference type="STRING" id="60547.GCA_000751215_06126"/>
<dbReference type="GO" id="GO:0005829">
    <property type="term" value="C:cytosol"/>
    <property type="evidence" value="ECO:0007669"/>
    <property type="project" value="TreeGrafter"/>
</dbReference>
<dbReference type="PANTHER" id="PTHR30419:SF31">
    <property type="entry name" value="BLR3139 PROTEIN"/>
    <property type="match status" value="1"/>
</dbReference>
<dbReference type="InterPro" id="IPR036390">
    <property type="entry name" value="WH_DNA-bd_sf"/>
</dbReference>
<dbReference type="Gene3D" id="3.40.190.290">
    <property type="match status" value="1"/>
</dbReference>
<evidence type="ECO:0000256" key="4">
    <source>
        <dbReference type="ARBA" id="ARBA00023163"/>
    </source>
</evidence>
<dbReference type="InterPro" id="IPR036388">
    <property type="entry name" value="WH-like_DNA-bd_sf"/>
</dbReference>
<comment type="similarity">
    <text evidence="1">Belongs to the LysR transcriptional regulatory family.</text>
</comment>
<dbReference type="InterPro" id="IPR050950">
    <property type="entry name" value="HTH-type_LysR_regulators"/>
</dbReference>
<keyword evidence="3" id="KW-0238">DNA-binding</keyword>
<name>A0A069PQ04_9BURK</name>
<dbReference type="PANTHER" id="PTHR30419">
    <property type="entry name" value="HTH-TYPE TRANSCRIPTIONAL REGULATOR YBHD"/>
    <property type="match status" value="1"/>
</dbReference>
<evidence type="ECO:0000259" key="5">
    <source>
        <dbReference type="PROSITE" id="PS50931"/>
    </source>
</evidence>
<accession>A0A069PQ04</accession>
<comment type="caution">
    <text evidence="6">The sequence shown here is derived from an EMBL/GenBank/DDBJ whole genome shotgun (WGS) entry which is preliminary data.</text>
</comment>
<dbReference type="PRINTS" id="PR00039">
    <property type="entry name" value="HTHLYSR"/>
</dbReference>
<evidence type="ECO:0000256" key="2">
    <source>
        <dbReference type="ARBA" id="ARBA00023015"/>
    </source>
</evidence>
<dbReference type="SUPFAM" id="SSF53850">
    <property type="entry name" value="Periplasmic binding protein-like II"/>
    <property type="match status" value="1"/>
</dbReference>
<protein>
    <submittedName>
        <fullName evidence="6">LysR family transcriptional regulator</fullName>
    </submittedName>
</protein>
<dbReference type="PROSITE" id="PS50931">
    <property type="entry name" value="HTH_LYSR"/>
    <property type="match status" value="1"/>
</dbReference>
<dbReference type="GO" id="GO:0003677">
    <property type="term" value="F:DNA binding"/>
    <property type="evidence" value="ECO:0007669"/>
    <property type="project" value="UniProtKB-KW"/>
</dbReference>
<keyword evidence="2" id="KW-0805">Transcription regulation</keyword>
<dbReference type="RefSeq" id="WP_035939000.1">
    <property type="nucleotide sequence ID" value="NZ_CADFFX010000024.1"/>
</dbReference>
<dbReference type="EMBL" id="JFHC01000021">
    <property type="protein sequence ID" value="KDR41959.1"/>
    <property type="molecule type" value="Genomic_DNA"/>
</dbReference>
<dbReference type="FunFam" id="1.10.10.10:FF:000001">
    <property type="entry name" value="LysR family transcriptional regulator"/>
    <property type="match status" value="1"/>
</dbReference>
<dbReference type="GO" id="GO:0003700">
    <property type="term" value="F:DNA-binding transcription factor activity"/>
    <property type="evidence" value="ECO:0007669"/>
    <property type="project" value="InterPro"/>
</dbReference>
<keyword evidence="4" id="KW-0804">Transcription</keyword>
<dbReference type="SUPFAM" id="SSF46785">
    <property type="entry name" value="Winged helix' DNA-binding domain"/>
    <property type="match status" value="1"/>
</dbReference>
<dbReference type="InterPro" id="IPR000847">
    <property type="entry name" value="LysR_HTH_N"/>
</dbReference>
<proteinExistence type="inferred from homology"/>
<dbReference type="Gene3D" id="1.10.10.10">
    <property type="entry name" value="Winged helix-like DNA-binding domain superfamily/Winged helix DNA-binding domain"/>
    <property type="match status" value="1"/>
</dbReference>
<reference evidence="6 7" key="1">
    <citation type="submission" date="2014-03" db="EMBL/GenBank/DDBJ databases">
        <title>Draft Genome Sequences of Four Burkholderia Strains.</title>
        <authorList>
            <person name="Liu X.Y."/>
            <person name="Li C.X."/>
            <person name="Xu J.H."/>
        </authorList>
    </citation>
    <scope>NUCLEOTIDE SEQUENCE [LARGE SCALE GENOMIC DNA]</scope>
    <source>
        <strain evidence="6 7">DSM 50014</strain>
    </source>
</reference>
<dbReference type="Proteomes" id="UP000027466">
    <property type="component" value="Unassembled WGS sequence"/>
</dbReference>
<dbReference type="Pfam" id="PF00126">
    <property type="entry name" value="HTH_1"/>
    <property type="match status" value="1"/>
</dbReference>
<evidence type="ECO:0000313" key="6">
    <source>
        <dbReference type="EMBL" id="KDR41959.1"/>
    </source>
</evidence>
<evidence type="ECO:0000256" key="3">
    <source>
        <dbReference type="ARBA" id="ARBA00023125"/>
    </source>
</evidence>